<gene>
    <name evidence="3" type="ORF">E2562_004367</name>
</gene>
<evidence type="ECO:0000313" key="3">
    <source>
        <dbReference type="EMBL" id="KAF0905389.1"/>
    </source>
</evidence>
<protein>
    <recommendedName>
        <fullName evidence="2">Exportin-5 C-terminal domain-containing protein</fullName>
    </recommendedName>
</protein>
<dbReference type="GO" id="GO:0000056">
    <property type="term" value="P:ribosomal small subunit export from nucleus"/>
    <property type="evidence" value="ECO:0007669"/>
    <property type="project" value="TreeGrafter"/>
</dbReference>
<name>A0A6G1CZ35_9ORYZ</name>
<dbReference type="AlphaFoldDB" id="A0A6G1CZ35"/>
<dbReference type="PANTHER" id="PTHR11223:SF11">
    <property type="entry name" value="OS11G0519500 PROTEIN"/>
    <property type="match status" value="1"/>
</dbReference>
<dbReference type="GO" id="GO:0005737">
    <property type="term" value="C:cytoplasm"/>
    <property type="evidence" value="ECO:0007669"/>
    <property type="project" value="TreeGrafter"/>
</dbReference>
<dbReference type="Gene3D" id="1.25.10.10">
    <property type="entry name" value="Leucine-rich Repeat Variant"/>
    <property type="match status" value="1"/>
</dbReference>
<proteinExistence type="predicted"/>
<dbReference type="EMBL" id="SPHZ02000007">
    <property type="protein sequence ID" value="KAF0905389.1"/>
    <property type="molecule type" value="Genomic_DNA"/>
</dbReference>
<dbReference type="PANTHER" id="PTHR11223">
    <property type="entry name" value="EXPORTIN 1/5"/>
    <property type="match status" value="1"/>
</dbReference>
<feature type="domain" description="Exportin-5 C-terminal" evidence="2">
    <location>
        <begin position="221"/>
        <end position="648"/>
    </location>
</feature>
<comment type="caution">
    <text evidence="3">The sequence shown here is derived from an EMBL/GenBank/DDBJ whole genome shotgun (WGS) entry which is preliminary data.</text>
</comment>
<reference evidence="3 4" key="1">
    <citation type="submission" date="2019-11" db="EMBL/GenBank/DDBJ databases">
        <title>Whole genome sequence of Oryza granulata.</title>
        <authorList>
            <person name="Li W."/>
        </authorList>
    </citation>
    <scope>NUCLEOTIDE SEQUENCE [LARGE SCALE GENOMIC DNA]</scope>
    <source>
        <strain evidence="4">cv. Menghai</strain>
        <tissue evidence="3">Leaf</tissue>
    </source>
</reference>
<sequence length="1153" mass="131707">MFVQLRAKTCSSHSVLAKIPGRLVLIRDLFICLFVLAIYSGLVMMGITQVHMEENYVDALVSASLRMVRKGLPVEVQCLGLRMVQHLVYFRKKELSSTQYADLRKVLVGSLDDLVLKDATTVSDNPMGSTANPKENNKHKRCLLVVLAVNINLRSLAAMETDSVIGKAVGEGNLSPLSNITSNSARSSDRSSGIWNETSCSSVFEDCDYVPFMNYPGSISDIINACKEFVEVAEPAMLVNAEMMSSHQKNASLLLMEHNVISQAFLAVISYSGIHQHVELIPCLLSLLNKIWTLPEWRSEYLQHGSGLTCLFSDGQFLKMVHYVVRFCEVKIRRDCTKVFTASKSCEPCIVTFVWLILPLILELLQCIHWLWNSSIAYTLSEVLERAKYPDASFQFEHKAKLFLISDREGSQEKDTRELIEGIRESGYSVIGLCASIEGAFSWLLNRTITAALLSDLASLEFRHLGKLIKLTVIPLVKNCPRKFWKELVDNFLGKLLRLCASILHSAWFELLHRGRAGASYYFGKLSGVEGRIKTLERDILLEFTHEVSGLLEVIALTEQSRELSLEDKVAISFQDSMPSTSLLRYLVINDCFGFLRMSLFGYFVDDASTAKAIPFCHALVCLAVGSNDARLRIFILDNLLPCLIQHLDSKLPCAIRSLKFELSSSGSDNASKGLVVLCQELYGYMLNCGYVQTQALIGGDKNGDDFQNSFEVWLGWQKENFRAKACSAASRELSFGYLWKWEFEDECHRYLSLYIDMLLEVDATSEFEEDIYADKACLFEKLRPEFRDKYAINSHEHPYMRTISSIQCRKFYSMAPVLHKRKICNLVHQLIKLKPYIKVSDYRNGVIYRLKRNSEIPAEFSDCVLLSVELLLSVLFFWEPIFHPMIREAQINELSAIVDRLTTTGCLEPLVPTVEDFPFHLQPYAWVIIETKLEDSKYYIAKQQTSLHEEFDEYLASGKLDDVMVRFMSSKDDFVEFAVNEVVPTKVRALDCSLMKLSFERRAEIVYMQSDIYTYAECLRSLLVNEQLKVQAQCLISQLEAESFFDVDSNRVDWGKASFSELVDKFNSELFSRNSLPKHYAIRGLIDCRKILLQKDISLDQAFEKVVVDVCNSLTGYLEKFWKDTRYYRHQYYDIIRDPLNQVNWCPRTQPF</sequence>
<keyword evidence="1" id="KW-0812">Transmembrane</keyword>
<dbReference type="Proteomes" id="UP000479710">
    <property type="component" value="Unassembled WGS sequence"/>
</dbReference>
<dbReference type="OrthoDB" id="696696at2759"/>
<accession>A0A6G1CZ35</accession>
<dbReference type="GO" id="GO:0000055">
    <property type="term" value="P:ribosomal large subunit export from nucleus"/>
    <property type="evidence" value="ECO:0007669"/>
    <property type="project" value="TreeGrafter"/>
</dbReference>
<evidence type="ECO:0000259" key="2">
    <source>
        <dbReference type="Pfam" id="PF19273"/>
    </source>
</evidence>
<dbReference type="InterPro" id="IPR045478">
    <property type="entry name" value="Exportin-5_C"/>
</dbReference>
<keyword evidence="1" id="KW-0472">Membrane</keyword>
<dbReference type="InterPro" id="IPR011989">
    <property type="entry name" value="ARM-like"/>
</dbReference>
<dbReference type="GO" id="GO:0005634">
    <property type="term" value="C:nucleus"/>
    <property type="evidence" value="ECO:0007669"/>
    <property type="project" value="TreeGrafter"/>
</dbReference>
<organism evidence="3 4">
    <name type="scientific">Oryza meyeriana var. granulata</name>
    <dbReference type="NCBI Taxonomy" id="110450"/>
    <lineage>
        <taxon>Eukaryota</taxon>
        <taxon>Viridiplantae</taxon>
        <taxon>Streptophyta</taxon>
        <taxon>Embryophyta</taxon>
        <taxon>Tracheophyta</taxon>
        <taxon>Spermatophyta</taxon>
        <taxon>Magnoliopsida</taxon>
        <taxon>Liliopsida</taxon>
        <taxon>Poales</taxon>
        <taxon>Poaceae</taxon>
        <taxon>BOP clade</taxon>
        <taxon>Oryzoideae</taxon>
        <taxon>Oryzeae</taxon>
        <taxon>Oryzinae</taxon>
        <taxon>Oryza</taxon>
        <taxon>Oryza meyeriana</taxon>
    </lineage>
</organism>
<evidence type="ECO:0000313" key="4">
    <source>
        <dbReference type="Proteomes" id="UP000479710"/>
    </source>
</evidence>
<dbReference type="Pfam" id="PF19273">
    <property type="entry name" value="Exportin-5"/>
    <property type="match status" value="1"/>
</dbReference>
<feature type="transmembrane region" description="Helical" evidence="1">
    <location>
        <begin position="29"/>
        <end position="47"/>
    </location>
</feature>
<dbReference type="GO" id="GO:0006611">
    <property type="term" value="P:protein export from nucleus"/>
    <property type="evidence" value="ECO:0007669"/>
    <property type="project" value="InterPro"/>
</dbReference>
<keyword evidence="4" id="KW-1185">Reference proteome</keyword>
<evidence type="ECO:0000256" key="1">
    <source>
        <dbReference type="SAM" id="Phobius"/>
    </source>
</evidence>
<dbReference type="GO" id="GO:0005049">
    <property type="term" value="F:nuclear export signal receptor activity"/>
    <property type="evidence" value="ECO:0007669"/>
    <property type="project" value="InterPro"/>
</dbReference>
<dbReference type="InterPro" id="IPR045065">
    <property type="entry name" value="XPO1/5"/>
</dbReference>
<keyword evidence="1" id="KW-1133">Transmembrane helix</keyword>